<dbReference type="CDD" id="cd02440">
    <property type="entry name" value="AdoMet_MTases"/>
    <property type="match status" value="1"/>
</dbReference>
<gene>
    <name evidence="4" type="ORF">GCM10009788_27060</name>
</gene>
<organism evidence="4 5">
    <name type="scientific">Nocardioides humi</name>
    <dbReference type="NCBI Taxonomy" id="449461"/>
    <lineage>
        <taxon>Bacteria</taxon>
        <taxon>Bacillati</taxon>
        <taxon>Actinomycetota</taxon>
        <taxon>Actinomycetes</taxon>
        <taxon>Propionibacteriales</taxon>
        <taxon>Nocardioidaceae</taxon>
        <taxon>Nocardioides</taxon>
    </lineage>
</organism>
<reference evidence="4 5" key="1">
    <citation type="journal article" date="2019" name="Int. J. Syst. Evol. Microbiol.">
        <title>The Global Catalogue of Microorganisms (GCM) 10K type strain sequencing project: providing services to taxonomists for standard genome sequencing and annotation.</title>
        <authorList>
            <consortium name="The Broad Institute Genomics Platform"/>
            <consortium name="The Broad Institute Genome Sequencing Center for Infectious Disease"/>
            <person name="Wu L."/>
            <person name="Ma J."/>
        </authorList>
    </citation>
    <scope>NUCLEOTIDE SEQUENCE [LARGE SCALE GENOMIC DNA]</scope>
    <source>
        <strain evidence="4 5">JCM 14942</strain>
    </source>
</reference>
<dbReference type="Pfam" id="PF13649">
    <property type="entry name" value="Methyltransf_25"/>
    <property type="match status" value="1"/>
</dbReference>
<keyword evidence="2" id="KW-0808">Transferase</keyword>
<evidence type="ECO:0000313" key="4">
    <source>
        <dbReference type="EMBL" id="GAA1521780.1"/>
    </source>
</evidence>
<dbReference type="EMBL" id="BAAAOR010000023">
    <property type="protein sequence ID" value="GAA1521780.1"/>
    <property type="molecule type" value="Genomic_DNA"/>
</dbReference>
<accession>A0ABN2ANY5</accession>
<protein>
    <recommendedName>
        <fullName evidence="3">Methyltransferase domain-containing protein</fullName>
    </recommendedName>
</protein>
<name>A0ABN2ANY5_9ACTN</name>
<keyword evidence="5" id="KW-1185">Reference proteome</keyword>
<dbReference type="Gene3D" id="3.40.50.150">
    <property type="entry name" value="Vaccinia Virus protein VP39"/>
    <property type="match status" value="1"/>
</dbReference>
<proteinExistence type="predicted"/>
<comment type="caution">
    <text evidence="4">The sequence shown here is derived from an EMBL/GenBank/DDBJ whole genome shotgun (WGS) entry which is preliminary data.</text>
</comment>
<dbReference type="RefSeq" id="WP_181410810.1">
    <property type="nucleotide sequence ID" value="NZ_BAAAOR010000023.1"/>
</dbReference>
<dbReference type="PANTHER" id="PTHR43861">
    <property type="entry name" value="TRANS-ACONITATE 2-METHYLTRANSFERASE-RELATED"/>
    <property type="match status" value="1"/>
</dbReference>
<dbReference type="Proteomes" id="UP001500842">
    <property type="component" value="Unassembled WGS sequence"/>
</dbReference>
<dbReference type="PANTHER" id="PTHR43861:SF1">
    <property type="entry name" value="TRANS-ACONITATE 2-METHYLTRANSFERASE"/>
    <property type="match status" value="1"/>
</dbReference>
<evidence type="ECO:0000259" key="3">
    <source>
        <dbReference type="Pfam" id="PF13649"/>
    </source>
</evidence>
<keyword evidence="1" id="KW-0489">Methyltransferase</keyword>
<dbReference type="InterPro" id="IPR029063">
    <property type="entry name" value="SAM-dependent_MTases_sf"/>
</dbReference>
<sequence>MKKLLSNVNAYIGLQKALGADRLRYAALEAAGIQPGETVLDIGCGPAYYLDRLPSDITYHGFDTSQPYLEWAGRRFPSASFHHGIFDADAAAGLPEFDVVLMLGLLHHVDDAHAQELMRLCAEKLNPGGRLVTVDTCYSPGQGRISKWISDNDRGEFVRDADGFMALARGSFDKVDGRHLDSMRVPAAMWLMTSTV</sequence>
<dbReference type="InterPro" id="IPR041698">
    <property type="entry name" value="Methyltransf_25"/>
</dbReference>
<evidence type="ECO:0000256" key="1">
    <source>
        <dbReference type="ARBA" id="ARBA00022603"/>
    </source>
</evidence>
<evidence type="ECO:0000256" key="2">
    <source>
        <dbReference type="ARBA" id="ARBA00022679"/>
    </source>
</evidence>
<evidence type="ECO:0000313" key="5">
    <source>
        <dbReference type="Proteomes" id="UP001500842"/>
    </source>
</evidence>
<dbReference type="SUPFAM" id="SSF53335">
    <property type="entry name" value="S-adenosyl-L-methionine-dependent methyltransferases"/>
    <property type="match status" value="1"/>
</dbReference>
<feature type="domain" description="Methyltransferase" evidence="3">
    <location>
        <begin position="39"/>
        <end position="129"/>
    </location>
</feature>